<dbReference type="Proteomes" id="UP000597617">
    <property type="component" value="Unassembled WGS sequence"/>
</dbReference>
<evidence type="ECO:0000256" key="1">
    <source>
        <dbReference type="SAM" id="SignalP"/>
    </source>
</evidence>
<dbReference type="RefSeq" id="WP_196283552.1">
    <property type="nucleotide sequence ID" value="NZ_JADQDQ010000010.1"/>
</dbReference>
<accession>A0ABS0IN32</accession>
<feature type="chain" id="PRO_5046069880" evidence="1">
    <location>
        <begin position="23"/>
        <end position="156"/>
    </location>
</feature>
<organism evidence="2 3">
    <name type="scientific">Hymenobacter jeongseonensis</name>
    <dbReference type="NCBI Taxonomy" id="2791027"/>
    <lineage>
        <taxon>Bacteria</taxon>
        <taxon>Pseudomonadati</taxon>
        <taxon>Bacteroidota</taxon>
        <taxon>Cytophagia</taxon>
        <taxon>Cytophagales</taxon>
        <taxon>Hymenobacteraceae</taxon>
        <taxon>Hymenobacter</taxon>
    </lineage>
</organism>
<evidence type="ECO:0000313" key="2">
    <source>
        <dbReference type="EMBL" id="MBF9239195.1"/>
    </source>
</evidence>
<name>A0ABS0IN32_9BACT</name>
<comment type="caution">
    <text evidence="2">The sequence shown here is derived from an EMBL/GenBank/DDBJ whole genome shotgun (WGS) entry which is preliminary data.</text>
</comment>
<protein>
    <submittedName>
        <fullName evidence="2">Uncharacterized protein</fullName>
    </submittedName>
</protein>
<gene>
    <name evidence="2" type="ORF">I2I05_17455</name>
</gene>
<evidence type="ECO:0000313" key="3">
    <source>
        <dbReference type="Proteomes" id="UP000597617"/>
    </source>
</evidence>
<reference evidence="2 3" key="1">
    <citation type="submission" date="2020-11" db="EMBL/GenBank/DDBJ databases">
        <authorList>
            <person name="Kim M.K."/>
        </authorList>
    </citation>
    <scope>NUCLEOTIDE SEQUENCE [LARGE SCALE GENOMIC DNA]</scope>
    <source>
        <strain evidence="2 3">BT683</strain>
    </source>
</reference>
<keyword evidence="3" id="KW-1185">Reference proteome</keyword>
<feature type="signal peptide" evidence="1">
    <location>
        <begin position="1"/>
        <end position="22"/>
    </location>
</feature>
<dbReference type="EMBL" id="JADQDQ010000010">
    <property type="protein sequence ID" value="MBF9239195.1"/>
    <property type="molecule type" value="Genomic_DNA"/>
</dbReference>
<proteinExistence type="predicted"/>
<keyword evidence="1" id="KW-0732">Signal</keyword>
<sequence length="156" mass="17740">MYKRLPPFVAACGLLIGLAAFQGNTPPPPEKRARKITMYYLPIHSFIRYHIDSLMIRSKHQLETRVRQPDAFLTRLKTSLGPGRAADAINYQHIRILYAVTYTDGSQQKILADAGGNVLWNGRLYEGSRTLDHVLESPIGPKDRKKIDLPQRKTTR</sequence>